<dbReference type="CDD" id="cd06581">
    <property type="entry name" value="TM_PBP1_LivM_like"/>
    <property type="match status" value="1"/>
</dbReference>
<protein>
    <submittedName>
        <fullName evidence="7">Branched-chain amino acid transport system permease protein</fullName>
    </submittedName>
</protein>
<evidence type="ECO:0000313" key="7">
    <source>
        <dbReference type="EMBL" id="GET42337.1"/>
    </source>
</evidence>
<accession>A0AAV3XPD9</accession>
<evidence type="ECO:0000256" key="5">
    <source>
        <dbReference type="ARBA" id="ARBA00023136"/>
    </source>
</evidence>
<evidence type="ECO:0000313" key="8">
    <source>
        <dbReference type="Proteomes" id="UP001050975"/>
    </source>
</evidence>
<evidence type="ECO:0000256" key="6">
    <source>
        <dbReference type="SAM" id="Phobius"/>
    </source>
</evidence>
<evidence type="ECO:0000256" key="4">
    <source>
        <dbReference type="ARBA" id="ARBA00022989"/>
    </source>
</evidence>
<keyword evidence="4 6" id="KW-1133">Transmembrane helix</keyword>
<keyword evidence="5 6" id="KW-0472">Membrane</keyword>
<comment type="caution">
    <text evidence="7">The sequence shown here is derived from an EMBL/GenBank/DDBJ whole genome shotgun (WGS) entry which is preliminary data.</text>
</comment>
<evidence type="ECO:0000256" key="2">
    <source>
        <dbReference type="ARBA" id="ARBA00022475"/>
    </source>
</evidence>
<dbReference type="Pfam" id="PF02653">
    <property type="entry name" value="BPD_transp_2"/>
    <property type="match status" value="1"/>
</dbReference>
<sequence>MNYLLHLLIYLSIYLIVSLSLNLIVGYCGLLTLAHGGYFALGSYVYALATLKLGWEFMPATILIVAIAAVLSLAVSLPAWRFRGDFFVMITLAVQVFLFGLFYNWTNLTGGAEGLAGIPKPKLLGISFDSIGAIAVLSLVLAAGCAFVSWLLLNSPWGRLLQAMRDDELATRALGKNTRLLKVQVFAIACSMVAIAGAIYAAYVSYIDPSAANLNHSILMLCMVIVGGVGNFWGPLVGAAVLVAIPEVLRFMFIPDAYAANIRLLLYGLLLVVMMHFRPQGLAGNYPID</sequence>
<dbReference type="EMBL" id="BLAY01000159">
    <property type="protein sequence ID" value="GET42337.1"/>
    <property type="molecule type" value="Genomic_DNA"/>
</dbReference>
<name>A0AAV3XPD9_9CYAN</name>
<feature type="transmembrane region" description="Helical" evidence="6">
    <location>
        <begin position="257"/>
        <end position="277"/>
    </location>
</feature>
<feature type="transmembrane region" description="Helical" evidence="6">
    <location>
        <begin position="185"/>
        <end position="206"/>
    </location>
</feature>
<dbReference type="GO" id="GO:0005886">
    <property type="term" value="C:plasma membrane"/>
    <property type="evidence" value="ECO:0007669"/>
    <property type="project" value="UniProtKB-SubCell"/>
</dbReference>
<dbReference type="RefSeq" id="WP_226589693.1">
    <property type="nucleotide sequence ID" value="NZ_BLAY01000159.1"/>
</dbReference>
<proteinExistence type="predicted"/>
<gene>
    <name evidence="7" type="ORF">MiSe_71530</name>
</gene>
<dbReference type="PANTHER" id="PTHR30482:SF10">
    <property type="entry name" value="HIGH-AFFINITY BRANCHED-CHAIN AMINO ACID TRANSPORT PROTEIN BRAE"/>
    <property type="match status" value="1"/>
</dbReference>
<dbReference type="InterPro" id="IPR001851">
    <property type="entry name" value="ABC_transp_permease"/>
</dbReference>
<organism evidence="7 8">
    <name type="scientific">Microseira wollei NIES-4236</name>
    <dbReference type="NCBI Taxonomy" id="2530354"/>
    <lineage>
        <taxon>Bacteria</taxon>
        <taxon>Bacillati</taxon>
        <taxon>Cyanobacteriota</taxon>
        <taxon>Cyanophyceae</taxon>
        <taxon>Oscillatoriophycideae</taxon>
        <taxon>Aerosakkonematales</taxon>
        <taxon>Aerosakkonemataceae</taxon>
        <taxon>Microseira</taxon>
    </lineage>
</organism>
<dbReference type="InterPro" id="IPR043428">
    <property type="entry name" value="LivM-like"/>
</dbReference>
<evidence type="ECO:0000256" key="3">
    <source>
        <dbReference type="ARBA" id="ARBA00022692"/>
    </source>
</evidence>
<feature type="transmembrane region" description="Helical" evidence="6">
    <location>
        <begin position="131"/>
        <end position="153"/>
    </location>
</feature>
<reference evidence="7" key="1">
    <citation type="submission" date="2019-10" db="EMBL/GenBank/DDBJ databases">
        <title>Draft genome sequece of Microseira wollei NIES-4236.</title>
        <authorList>
            <person name="Yamaguchi H."/>
            <person name="Suzuki S."/>
            <person name="Kawachi M."/>
        </authorList>
    </citation>
    <scope>NUCLEOTIDE SEQUENCE</scope>
    <source>
        <strain evidence="7">NIES-4236</strain>
    </source>
</reference>
<feature type="transmembrane region" description="Helical" evidence="6">
    <location>
        <begin position="86"/>
        <end position="105"/>
    </location>
</feature>
<dbReference type="GO" id="GO:0015658">
    <property type="term" value="F:branched-chain amino acid transmembrane transporter activity"/>
    <property type="evidence" value="ECO:0007669"/>
    <property type="project" value="InterPro"/>
</dbReference>
<dbReference type="PANTHER" id="PTHR30482">
    <property type="entry name" value="HIGH-AFFINITY BRANCHED-CHAIN AMINO ACID TRANSPORT SYSTEM PERMEASE"/>
    <property type="match status" value="1"/>
</dbReference>
<feature type="transmembrane region" description="Helical" evidence="6">
    <location>
        <begin position="218"/>
        <end position="245"/>
    </location>
</feature>
<feature type="transmembrane region" description="Helical" evidence="6">
    <location>
        <begin position="7"/>
        <end position="33"/>
    </location>
</feature>
<feature type="transmembrane region" description="Helical" evidence="6">
    <location>
        <begin position="53"/>
        <end position="74"/>
    </location>
</feature>
<evidence type="ECO:0000256" key="1">
    <source>
        <dbReference type="ARBA" id="ARBA00004651"/>
    </source>
</evidence>
<dbReference type="Proteomes" id="UP001050975">
    <property type="component" value="Unassembled WGS sequence"/>
</dbReference>
<comment type="subcellular location">
    <subcellularLocation>
        <location evidence="1">Cell membrane</location>
        <topology evidence="1">Multi-pass membrane protein</topology>
    </subcellularLocation>
</comment>
<keyword evidence="3 6" id="KW-0812">Transmembrane</keyword>
<dbReference type="AlphaFoldDB" id="A0AAV3XPD9"/>
<keyword evidence="2" id="KW-1003">Cell membrane</keyword>
<keyword evidence="8" id="KW-1185">Reference proteome</keyword>